<evidence type="ECO:0000256" key="6">
    <source>
        <dbReference type="SAM" id="Phobius"/>
    </source>
</evidence>
<evidence type="ECO:0000256" key="5">
    <source>
        <dbReference type="ARBA" id="ARBA00023136"/>
    </source>
</evidence>
<dbReference type="EMBL" id="JAAIKC010000001">
    <property type="protein sequence ID" value="NEW04743.1"/>
    <property type="molecule type" value="Genomic_DNA"/>
</dbReference>
<feature type="transmembrane region" description="Helical" evidence="6">
    <location>
        <begin position="333"/>
        <end position="354"/>
    </location>
</feature>
<feature type="transmembrane region" description="Helical" evidence="6">
    <location>
        <begin position="243"/>
        <end position="262"/>
    </location>
</feature>
<evidence type="ECO:0000256" key="4">
    <source>
        <dbReference type="ARBA" id="ARBA00022989"/>
    </source>
</evidence>
<evidence type="ECO:0000256" key="1">
    <source>
        <dbReference type="ARBA" id="ARBA00004651"/>
    </source>
</evidence>
<dbReference type="PANTHER" id="PTHR23502:SF35">
    <property type="entry name" value="MAJOR FACILITATOR SUPERFAMILY (MFS) PROFILE DOMAIN-CONTAINING PROTEIN"/>
    <property type="match status" value="1"/>
</dbReference>
<dbReference type="GO" id="GO:0005886">
    <property type="term" value="C:plasma membrane"/>
    <property type="evidence" value="ECO:0007669"/>
    <property type="project" value="UniProtKB-SubCell"/>
</dbReference>
<gene>
    <name evidence="8" type="ORF">GK047_01745</name>
</gene>
<dbReference type="InterPro" id="IPR020846">
    <property type="entry name" value="MFS_dom"/>
</dbReference>
<comment type="subcellular location">
    <subcellularLocation>
        <location evidence="1">Cell membrane</location>
        <topology evidence="1">Multi-pass membrane protein</topology>
    </subcellularLocation>
</comment>
<feature type="transmembrane region" description="Helical" evidence="6">
    <location>
        <begin position="274"/>
        <end position="292"/>
    </location>
</feature>
<dbReference type="PROSITE" id="PS50850">
    <property type="entry name" value="MFS"/>
    <property type="match status" value="1"/>
</dbReference>
<comment type="caution">
    <text evidence="8">The sequence shown here is derived from an EMBL/GenBank/DDBJ whole genome shotgun (WGS) entry which is preliminary data.</text>
</comment>
<reference evidence="8" key="1">
    <citation type="submission" date="2020-02" db="EMBL/GenBank/DDBJ databases">
        <authorList>
            <person name="Shen X.-R."/>
            <person name="Zhang Y.-X."/>
        </authorList>
    </citation>
    <scope>NUCLEOTIDE SEQUENCE</scope>
    <source>
        <strain evidence="8">SYP-B3998</strain>
    </source>
</reference>
<name>A0A6G3ZRA9_9BACL</name>
<keyword evidence="4 6" id="KW-1133">Transmembrane helix</keyword>
<feature type="transmembrane region" description="Helical" evidence="6">
    <location>
        <begin position="208"/>
        <end position="228"/>
    </location>
</feature>
<feature type="transmembrane region" description="Helical" evidence="6">
    <location>
        <begin position="97"/>
        <end position="122"/>
    </location>
</feature>
<sequence length="394" mass="42204">MNSKLILYVLGFCAAIVSLAQNLYVPLLPNLQDHLHTSFYLVNMTVSIFTIALAVMQIVFGPMIDNKGRRAVLLPSMIVYALASIGCSLSSSIDALLFFRLLQGIGAAAVPLVAATMIGDIFEGKERAKGMATYQMILGIAPALGPLIGGIIGSFAGYQGAFLFLSVMAVIMLIVASLVLPETKPVVTQRKSFGVQSFARIFRNKTGAAVLLLGFILYDMFYNFIVFLPDILTHTYQLDLKQIGSTFLMLMSFSFIGSKISGKLQGNMGSVKSLFFTCTLALLSLVIFMLVAKIALVWLLVSLALAGFTAGLTMSVPPTLLTEEFVNERATALGVYNFVRYLGMAAAPLLGSLLYQGGGIFLLFGCTALIMGLAILFAKQSLASTAVSKSNANL</sequence>
<feature type="domain" description="Major facilitator superfamily (MFS) profile" evidence="7">
    <location>
        <begin position="6"/>
        <end position="383"/>
    </location>
</feature>
<evidence type="ECO:0000313" key="8">
    <source>
        <dbReference type="EMBL" id="NEW04743.1"/>
    </source>
</evidence>
<dbReference type="Pfam" id="PF07690">
    <property type="entry name" value="MFS_1"/>
    <property type="match status" value="1"/>
</dbReference>
<evidence type="ECO:0000259" key="7">
    <source>
        <dbReference type="PROSITE" id="PS50850"/>
    </source>
</evidence>
<dbReference type="SUPFAM" id="SSF103473">
    <property type="entry name" value="MFS general substrate transporter"/>
    <property type="match status" value="1"/>
</dbReference>
<feature type="transmembrane region" description="Helical" evidence="6">
    <location>
        <begin position="360"/>
        <end position="378"/>
    </location>
</feature>
<accession>A0A6G3ZRA9</accession>
<dbReference type="Gene3D" id="1.20.1720.10">
    <property type="entry name" value="Multidrug resistance protein D"/>
    <property type="match status" value="1"/>
</dbReference>
<protein>
    <submittedName>
        <fullName evidence="8">MFS transporter</fullName>
    </submittedName>
</protein>
<organism evidence="8">
    <name type="scientific">Paenibacillus sp. SYP-B3998</name>
    <dbReference type="NCBI Taxonomy" id="2678564"/>
    <lineage>
        <taxon>Bacteria</taxon>
        <taxon>Bacillati</taxon>
        <taxon>Bacillota</taxon>
        <taxon>Bacilli</taxon>
        <taxon>Bacillales</taxon>
        <taxon>Paenibacillaceae</taxon>
        <taxon>Paenibacillus</taxon>
    </lineage>
</organism>
<proteinExistence type="predicted"/>
<evidence type="ECO:0000256" key="2">
    <source>
        <dbReference type="ARBA" id="ARBA00022448"/>
    </source>
</evidence>
<feature type="transmembrane region" description="Helical" evidence="6">
    <location>
        <begin position="39"/>
        <end position="60"/>
    </location>
</feature>
<dbReference type="AlphaFoldDB" id="A0A6G3ZRA9"/>
<keyword evidence="3 6" id="KW-0812">Transmembrane</keyword>
<keyword evidence="5 6" id="KW-0472">Membrane</keyword>
<evidence type="ECO:0000256" key="3">
    <source>
        <dbReference type="ARBA" id="ARBA00022692"/>
    </source>
</evidence>
<feature type="transmembrane region" description="Helical" evidence="6">
    <location>
        <begin position="72"/>
        <end position="91"/>
    </location>
</feature>
<dbReference type="InterPro" id="IPR011701">
    <property type="entry name" value="MFS"/>
</dbReference>
<dbReference type="PANTHER" id="PTHR23502">
    <property type="entry name" value="MAJOR FACILITATOR SUPERFAMILY"/>
    <property type="match status" value="1"/>
</dbReference>
<dbReference type="InterPro" id="IPR036259">
    <property type="entry name" value="MFS_trans_sf"/>
</dbReference>
<dbReference type="RefSeq" id="WP_163940477.1">
    <property type="nucleotide sequence ID" value="NZ_JAAIKC010000001.1"/>
</dbReference>
<dbReference type="CDD" id="cd17474">
    <property type="entry name" value="MFS_YfmO_like"/>
    <property type="match status" value="1"/>
</dbReference>
<feature type="transmembrane region" description="Helical" evidence="6">
    <location>
        <begin position="134"/>
        <end position="155"/>
    </location>
</feature>
<dbReference type="PRINTS" id="PR01036">
    <property type="entry name" value="TCRTETB"/>
</dbReference>
<feature type="transmembrane region" description="Helical" evidence="6">
    <location>
        <begin position="298"/>
        <end position="321"/>
    </location>
</feature>
<feature type="transmembrane region" description="Helical" evidence="6">
    <location>
        <begin position="161"/>
        <end position="181"/>
    </location>
</feature>
<keyword evidence="2" id="KW-0813">Transport</keyword>
<dbReference type="GO" id="GO:0022857">
    <property type="term" value="F:transmembrane transporter activity"/>
    <property type="evidence" value="ECO:0007669"/>
    <property type="project" value="InterPro"/>
</dbReference>